<dbReference type="GO" id="GO:0016881">
    <property type="term" value="F:acid-amino acid ligase activity"/>
    <property type="evidence" value="ECO:0007669"/>
    <property type="project" value="InterPro"/>
</dbReference>
<feature type="coiled-coil region" evidence="7">
    <location>
        <begin position="299"/>
        <end position="326"/>
    </location>
</feature>
<dbReference type="OrthoDB" id="10259024at2759"/>
<keyword evidence="4" id="KW-0653">Protein transport</keyword>
<dbReference type="GO" id="GO:0015031">
    <property type="term" value="P:protein transport"/>
    <property type="evidence" value="ECO:0007669"/>
    <property type="project" value="UniProtKB-KW"/>
</dbReference>
<keyword evidence="3" id="KW-0813">Transport</keyword>
<dbReference type="GO" id="GO:0005829">
    <property type="term" value="C:cytosol"/>
    <property type="evidence" value="ECO:0007669"/>
    <property type="project" value="GOC"/>
</dbReference>
<evidence type="ECO:0000313" key="10">
    <source>
        <dbReference type="EMBL" id="CAG8978465.1"/>
    </source>
</evidence>
<gene>
    <name evidence="10" type="ORF">HYALB_00005039</name>
</gene>
<evidence type="ECO:0000256" key="5">
    <source>
        <dbReference type="ARBA" id="ARBA00023034"/>
    </source>
</evidence>
<evidence type="ECO:0000256" key="6">
    <source>
        <dbReference type="ARBA" id="ARBA00023054"/>
    </source>
</evidence>
<dbReference type="GO" id="GO:0005524">
    <property type="term" value="F:ATP binding"/>
    <property type="evidence" value="ECO:0007669"/>
    <property type="project" value="InterPro"/>
</dbReference>
<dbReference type="InterPro" id="IPR036565">
    <property type="entry name" value="Mur-like_cat_sf"/>
</dbReference>
<reference evidence="10" key="1">
    <citation type="submission" date="2021-07" db="EMBL/GenBank/DDBJ databases">
        <authorList>
            <person name="Durling M."/>
        </authorList>
    </citation>
    <scope>NUCLEOTIDE SEQUENCE</scope>
</reference>
<dbReference type="InterPro" id="IPR036615">
    <property type="entry name" value="Mur_ligase_C_dom_sf"/>
</dbReference>
<dbReference type="EMBL" id="CAJVRM010000262">
    <property type="protein sequence ID" value="CAG8978465.1"/>
    <property type="molecule type" value="Genomic_DNA"/>
</dbReference>
<organism evidence="10 11">
    <name type="scientific">Hymenoscyphus albidus</name>
    <dbReference type="NCBI Taxonomy" id="595503"/>
    <lineage>
        <taxon>Eukaryota</taxon>
        <taxon>Fungi</taxon>
        <taxon>Dikarya</taxon>
        <taxon>Ascomycota</taxon>
        <taxon>Pezizomycotina</taxon>
        <taxon>Leotiomycetes</taxon>
        <taxon>Helotiales</taxon>
        <taxon>Helotiaceae</taxon>
        <taxon>Hymenoscyphus</taxon>
    </lineage>
</organism>
<dbReference type="PANTHER" id="PTHR12965:SF0">
    <property type="entry name" value="VACUOLAR PROTEIN SORTING-ASSOCIATED PROTEIN 54"/>
    <property type="match status" value="1"/>
</dbReference>
<dbReference type="Pfam" id="PF07928">
    <property type="entry name" value="Vps54"/>
    <property type="match status" value="1"/>
</dbReference>
<dbReference type="SUPFAM" id="SSF53244">
    <property type="entry name" value="MurD-like peptide ligases, peptide-binding domain"/>
    <property type="match status" value="1"/>
</dbReference>
<protein>
    <recommendedName>
        <fullName evidence="9">Vacuolar protein sorting-associated protein 54 C-terminal domain-containing protein</fullName>
    </recommendedName>
</protein>
<comment type="similarity">
    <text evidence="2">Belongs to the VPS54 family.</text>
</comment>
<feature type="region of interest" description="Disordered" evidence="8">
    <location>
        <begin position="15"/>
        <end position="46"/>
    </location>
</feature>
<dbReference type="PANTHER" id="PTHR12965">
    <property type="entry name" value="VACUOLAR PROTEIN SORTING 54"/>
    <property type="match status" value="1"/>
</dbReference>
<evidence type="ECO:0000256" key="1">
    <source>
        <dbReference type="ARBA" id="ARBA00004601"/>
    </source>
</evidence>
<comment type="caution">
    <text evidence="10">The sequence shown here is derived from an EMBL/GenBank/DDBJ whole genome shotgun (WGS) entry which is preliminary data.</text>
</comment>
<sequence>MATSRLSIDSLVSPLTSRNEYPFPRPGSSQRLMGRRGSNASSIHSIGGALDTASHWHGLNEPSQNAISTLLQPPIVRTGLLPHTSAPASSTHKPPTSRDIPPVTLTNIPNVDLAEFKSYLSQVGGLYDALQRAKDNEDEGATQILRKGSKVDDFADLLEPIQRSSARPSLSKKASLASLVSVIESPTSRRKSSGGIKRLAHATTPLSTIPNVYFEEDFHLENPRTFDVVSERSEVVKPVPGTADDRKGQNGSVVGPRKALATNAILQEKLSWYMDTIEVHLISSISTASTSFFAALGSLRELHSEAADSVDRIKTLRKELAELDQAMAIGGLEIVNKKRRLENLKLLGDAVQQLKRIVDGVANCETLVDGGEVDRALDAIDSLEALIAGETEEGEEADIQLRDLSGATALQGVTNDLDTLRLRIGKTFESRFLNALMGDLRRHVTSVATPDILKRWSSASQRSRGGNNRELAAFPTFLTLSDDFRAELASNLSGLHRAGYTTPATSAYRESVLREVRNIIRRPLPASNDDDADSMMSSSTVGAGRQKSQAEKSSILARNLRALDPDDAEDLLIKTYIAVGETLRRLGTQVKVLLDVTSTLGDPDGLNGMKSPPRSPNIIAMDERMAAARANSNPNIQDEMHMALDMSNLLGQAVDIAQEKIVKVLRVRSEQTIHLPVESFLRYFTLNLLFANECEAVSGRGGTALKNVVNGHIKDYVNQLCDSERQSLATGMDADPWAAKDFTESDTEELNRILSASTEDAEAWSIGSKIWQPISQPSRGSASVPQSSQTNGTAAPNTTSTKATSRCAVIDGESFILPTSAFLCLHGISCFLLLNAGIPSMTSEIATSILSYLTLFNSRCTQLILGAGATHTAGLKNITTKHLALASQAISFVSTLIPHIREFFRRHAGSGSSVSNLMGEFDKVRRAYQEHQQSIYDKLVDIMSGRATAHARAMKTIDWDKEDKGTVNAYMETLTKETSTLHRVLNKHLPAMTVKMIMVPVFNNYKDQWGKAFEDAVLGGEGAKTRMLRDAEYFKTKIGGLDGAGDTADFLVKLVRSKKVPKAKESVAESTTLPPKDTSETIDGSNGATAPDDTKANGNQKKGGEEKTTALELLRGLKRQGLPWAANAPSKSIPGINTMPSLKGKSDLKGTPSIVGMKQWLQNLGHSPADINKLNIIHAAGTKGKGSTCAFIESFLRAHGRRTGFPYKTALYTSPHLIRPEERIRINFKPIPQDPFAKYVFEVYEILSQQNSPEPPSRPPRYLQMFALIAFHVFTREGVDAMIMETHHGGEYDTTNVIEKPNIAWHKSGIFKPVALAFSAPQEPAATKILRSRAADKAVDLLFIKQDDFLPVKSMLVMLSVQRTNCSVALAAARAFCDQKIADGSERSQVSESDIAQGISQFSWPGRFQTVIEKKFQWFLDAAHNEMSVGQAAEWFTSSCDNQNYSCSLEMRVWQAYTDTVTSISPATRVLIFSQTSDERDEVSVFRCLANSLKGGRMKHVILTAYKHDDQDQINGGMELPSKEIYISIWREIYPDTPITFHSTIKEALQCARDIGGKHGECTQTLLTGSQYLVGGALNLLKYSDPVYSQERG</sequence>
<dbReference type="GO" id="GO:0019905">
    <property type="term" value="F:syntaxin binding"/>
    <property type="evidence" value="ECO:0007669"/>
    <property type="project" value="TreeGrafter"/>
</dbReference>
<evidence type="ECO:0000256" key="7">
    <source>
        <dbReference type="SAM" id="Coils"/>
    </source>
</evidence>
<dbReference type="Gene3D" id="3.40.1190.10">
    <property type="entry name" value="Mur-like, catalytic domain"/>
    <property type="match status" value="2"/>
</dbReference>
<evidence type="ECO:0000256" key="3">
    <source>
        <dbReference type="ARBA" id="ARBA00022448"/>
    </source>
</evidence>
<dbReference type="GO" id="GO:0042147">
    <property type="term" value="P:retrograde transport, endosome to Golgi"/>
    <property type="evidence" value="ECO:0007669"/>
    <property type="project" value="InterPro"/>
</dbReference>
<name>A0A9N9Q3L8_9HELO</name>
<dbReference type="InterPro" id="IPR039745">
    <property type="entry name" value="Vps54"/>
</dbReference>
<feature type="region of interest" description="Disordered" evidence="8">
    <location>
        <begin position="775"/>
        <end position="799"/>
    </location>
</feature>
<feature type="region of interest" description="Disordered" evidence="8">
    <location>
        <begin position="524"/>
        <end position="552"/>
    </location>
</feature>
<dbReference type="Proteomes" id="UP000701801">
    <property type="component" value="Unassembled WGS sequence"/>
</dbReference>
<evidence type="ECO:0000256" key="2">
    <source>
        <dbReference type="ARBA" id="ARBA00009150"/>
    </source>
</evidence>
<dbReference type="SUPFAM" id="SSF53623">
    <property type="entry name" value="MurD-like peptide ligases, catalytic domain"/>
    <property type="match status" value="1"/>
</dbReference>
<dbReference type="Gene3D" id="3.90.190.20">
    <property type="entry name" value="Mur ligase, C-terminal domain"/>
    <property type="match status" value="1"/>
</dbReference>
<dbReference type="Gene3D" id="6.10.250.860">
    <property type="match status" value="1"/>
</dbReference>
<keyword evidence="11" id="KW-1185">Reference proteome</keyword>
<proteinExistence type="inferred from homology"/>
<evidence type="ECO:0000313" key="11">
    <source>
        <dbReference type="Proteomes" id="UP000701801"/>
    </source>
</evidence>
<evidence type="ECO:0000256" key="4">
    <source>
        <dbReference type="ARBA" id="ARBA00022927"/>
    </source>
</evidence>
<comment type="subcellular location">
    <subcellularLocation>
        <location evidence="1">Golgi apparatus</location>
        <location evidence="1">trans-Golgi network</location>
    </subcellularLocation>
</comment>
<accession>A0A9N9Q3L8</accession>
<dbReference type="GO" id="GO:0000938">
    <property type="term" value="C:GARP complex"/>
    <property type="evidence" value="ECO:0007669"/>
    <property type="project" value="InterPro"/>
</dbReference>
<dbReference type="GO" id="GO:0006896">
    <property type="term" value="P:Golgi to vacuole transport"/>
    <property type="evidence" value="ECO:0007669"/>
    <property type="project" value="TreeGrafter"/>
</dbReference>
<keyword evidence="5" id="KW-0333">Golgi apparatus</keyword>
<evidence type="ECO:0000256" key="8">
    <source>
        <dbReference type="SAM" id="MobiDB-lite"/>
    </source>
</evidence>
<evidence type="ECO:0000259" key="9">
    <source>
        <dbReference type="Pfam" id="PF07928"/>
    </source>
</evidence>
<feature type="domain" description="Vacuolar protein sorting-associated protein 54 C-terminal" evidence="9">
    <location>
        <begin position="813"/>
        <end position="946"/>
    </location>
</feature>
<feature type="region of interest" description="Disordered" evidence="8">
    <location>
        <begin position="1063"/>
        <end position="1106"/>
    </location>
</feature>
<keyword evidence="6 7" id="KW-0175">Coiled coil</keyword>
<dbReference type="InterPro" id="IPR012501">
    <property type="entry name" value="Vps54_C"/>
</dbReference>
<feature type="region of interest" description="Disordered" evidence="8">
    <location>
        <begin position="79"/>
        <end position="104"/>
    </location>
</feature>